<comment type="catalytic activity">
    <reaction evidence="10">
        <text>tRNA(Met) + L-methionine + ATP = L-methionyl-tRNA(Met) + AMP + diphosphate</text>
        <dbReference type="Rhea" id="RHEA:13481"/>
        <dbReference type="Rhea" id="RHEA-COMP:9667"/>
        <dbReference type="Rhea" id="RHEA-COMP:9698"/>
        <dbReference type="ChEBI" id="CHEBI:30616"/>
        <dbReference type="ChEBI" id="CHEBI:33019"/>
        <dbReference type="ChEBI" id="CHEBI:57844"/>
        <dbReference type="ChEBI" id="CHEBI:78442"/>
        <dbReference type="ChEBI" id="CHEBI:78530"/>
        <dbReference type="ChEBI" id="CHEBI:456215"/>
        <dbReference type="EC" id="6.1.1.10"/>
    </reaction>
</comment>
<keyword evidence="5 12" id="KW-0547">Nucleotide-binding</keyword>
<dbReference type="InterPro" id="IPR015413">
    <property type="entry name" value="Methionyl/Leucyl_tRNA_Synth"/>
</dbReference>
<dbReference type="EC" id="6.1.1.10" evidence="3"/>
<dbReference type="OrthoDB" id="24670at2759"/>
<dbReference type="PANTHER" id="PTHR43326:SF1">
    <property type="entry name" value="METHIONINE--TRNA LIGASE, MITOCHONDRIAL"/>
    <property type="match status" value="1"/>
</dbReference>
<organism evidence="15 16">
    <name type="scientific">Marasmius oreades</name>
    <name type="common">fairy-ring Marasmius</name>
    <dbReference type="NCBI Taxonomy" id="181124"/>
    <lineage>
        <taxon>Eukaryota</taxon>
        <taxon>Fungi</taxon>
        <taxon>Dikarya</taxon>
        <taxon>Basidiomycota</taxon>
        <taxon>Agaricomycotina</taxon>
        <taxon>Agaricomycetes</taxon>
        <taxon>Agaricomycetidae</taxon>
        <taxon>Agaricales</taxon>
        <taxon>Marasmiineae</taxon>
        <taxon>Marasmiaceae</taxon>
        <taxon>Marasmius</taxon>
    </lineage>
</organism>
<keyword evidence="8 12" id="KW-0030">Aminoacyl-tRNA synthetase</keyword>
<evidence type="ECO:0000259" key="13">
    <source>
        <dbReference type="Pfam" id="PF09334"/>
    </source>
</evidence>
<dbReference type="Gene3D" id="2.170.220.10">
    <property type="match status" value="1"/>
</dbReference>
<dbReference type="GO" id="GO:0004825">
    <property type="term" value="F:methionine-tRNA ligase activity"/>
    <property type="evidence" value="ECO:0007669"/>
    <property type="project" value="UniProtKB-EC"/>
</dbReference>
<dbReference type="AlphaFoldDB" id="A0A9P7UZC8"/>
<comment type="subcellular location">
    <subcellularLocation>
        <location evidence="1">Cytoplasm</location>
    </subcellularLocation>
</comment>
<evidence type="ECO:0000256" key="2">
    <source>
        <dbReference type="ARBA" id="ARBA00005594"/>
    </source>
</evidence>
<dbReference type="PROSITE" id="PS50817">
    <property type="entry name" value="INTEIN_N_TER"/>
    <property type="match status" value="1"/>
</dbReference>
<dbReference type="GO" id="GO:0005524">
    <property type="term" value="F:ATP binding"/>
    <property type="evidence" value="ECO:0007669"/>
    <property type="project" value="UniProtKB-KW"/>
</dbReference>
<evidence type="ECO:0000313" key="15">
    <source>
        <dbReference type="EMBL" id="KAG7097433.1"/>
    </source>
</evidence>
<sequence length="569" mass="65116">MIPTRIRLLSRSFTTFTNEKPWYITTPIFYPNASPHIGHLYSLVTADIFARYHRLENPDRPVHFVTGTDEHGSKIQKAAMMRGMEPRTFCDEISEHFRRLAKGANISHTTFIRTSEERHLNTVHHVWRQLESKNLIYRGTYTGWYSITDECFYTDSQVIHPSPQSEESTPISKETSSPVEFTQETNYMFRLSSLQDKLLSHFLANPDFIYPSNYPEDIIHSLKNEPLQDISISRPRSRVKWGVEVPGDPEHTVYVWVDAVLSYLTGIGYPWNGVRKHEDMGGWPVDLQVIGKDIVRFHAIYLPAILLALELPLQTRILAHAHWTSSQKKMSKSLGNTTDPFQAIEEFGLDSVRWYLTRVGGKFRDDVDWSHDQLSKHHKEFQSLLGNFFLRVTSNTILKRVQDAQTMLKQADTDQAVPISNQETKNWFQDMVSLQQETNKYRAAYADLLEATTVLPDKITQNLRKLDVADAMEEIVDVLRIANRSLSDVAPWSPSSSSCAALVTAEACLETLRVVGICLQPFAPDVAGRLLDALGVEERTWMASKKRGTLNVHDVKGVKLFRNEKDRVL</sequence>
<evidence type="ECO:0000256" key="8">
    <source>
        <dbReference type="ARBA" id="ARBA00023146"/>
    </source>
</evidence>
<accession>A0A9P7UZC8</accession>
<keyword evidence="4 12" id="KW-0436">Ligase</keyword>
<keyword evidence="16" id="KW-1185">Reference proteome</keyword>
<comment type="caution">
    <text evidence="15">The sequence shown here is derived from an EMBL/GenBank/DDBJ whole genome shotgun (WGS) entry which is preliminary data.</text>
</comment>
<evidence type="ECO:0000256" key="6">
    <source>
        <dbReference type="ARBA" id="ARBA00022840"/>
    </source>
</evidence>
<evidence type="ECO:0000256" key="1">
    <source>
        <dbReference type="ARBA" id="ARBA00004496"/>
    </source>
</evidence>
<keyword evidence="7 12" id="KW-0648">Protein biosynthesis</keyword>
<name>A0A9P7UZC8_9AGAR</name>
<dbReference type="SUPFAM" id="SSF52374">
    <property type="entry name" value="Nucleotidylyl transferase"/>
    <property type="match status" value="1"/>
</dbReference>
<dbReference type="InterPro" id="IPR001412">
    <property type="entry name" value="aa-tRNA-synth_I_CS"/>
</dbReference>
<dbReference type="FunFam" id="2.170.220.10:FF:000001">
    <property type="entry name" value="methionine--tRNA ligase, mitochondrial"/>
    <property type="match status" value="1"/>
</dbReference>
<dbReference type="InterPro" id="IPR041872">
    <property type="entry name" value="Anticodon_Met"/>
</dbReference>
<evidence type="ECO:0000259" key="14">
    <source>
        <dbReference type="Pfam" id="PF19303"/>
    </source>
</evidence>
<dbReference type="Pfam" id="PF09334">
    <property type="entry name" value="tRNA-synt_1g"/>
    <property type="match status" value="1"/>
</dbReference>
<dbReference type="RefSeq" id="XP_043013903.1">
    <property type="nucleotide sequence ID" value="XM_043149299.1"/>
</dbReference>
<evidence type="ECO:0000256" key="5">
    <source>
        <dbReference type="ARBA" id="ARBA00022741"/>
    </source>
</evidence>
<dbReference type="GO" id="GO:0016539">
    <property type="term" value="P:intein-mediated protein splicing"/>
    <property type="evidence" value="ECO:0007669"/>
    <property type="project" value="InterPro"/>
</dbReference>
<evidence type="ECO:0000313" key="16">
    <source>
        <dbReference type="Proteomes" id="UP001049176"/>
    </source>
</evidence>
<evidence type="ECO:0000256" key="7">
    <source>
        <dbReference type="ARBA" id="ARBA00022917"/>
    </source>
</evidence>
<evidence type="ECO:0000256" key="4">
    <source>
        <dbReference type="ARBA" id="ARBA00022598"/>
    </source>
</evidence>
<dbReference type="KEGG" id="more:E1B28_004777"/>
<reference evidence="15" key="1">
    <citation type="journal article" date="2021" name="Genome Biol. Evol.">
        <title>The assembled and annotated genome of the fairy-ring fungus Marasmius oreades.</title>
        <authorList>
            <person name="Hiltunen M."/>
            <person name="Ament-Velasquez S.L."/>
            <person name="Johannesson H."/>
        </authorList>
    </citation>
    <scope>NUCLEOTIDE SEQUENCE</scope>
    <source>
        <strain evidence="15">03SP1</strain>
    </source>
</reference>
<feature type="domain" description="Methionyl-tRNA synthetase anticodon-binding" evidence="14">
    <location>
        <begin position="447"/>
        <end position="546"/>
    </location>
</feature>
<dbReference type="InterPro" id="IPR009080">
    <property type="entry name" value="tRNAsynth_Ia_anticodon-bd"/>
</dbReference>
<protein>
    <recommendedName>
        <fullName evidence="11">Probable methionine--tRNA ligase, mitochondrial</fullName>
        <ecNumber evidence="3">6.1.1.10</ecNumber>
    </recommendedName>
    <alternativeName>
        <fullName evidence="9">Methionyl-tRNA synthetase</fullName>
    </alternativeName>
</protein>
<dbReference type="GO" id="GO:0005739">
    <property type="term" value="C:mitochondrion"/>
    <property type="evidence" value="ECO:0007669"/>
    <property type="project" value="UniProtKB-ARBA"/>
</dbReference>
<evidence type="ECO:0000256" key="9">
    <source>
        <dbReference type="ARBA" id="ARBA00030904"/>
    </source>
</evidence>
<gene>
    <name evidence="15" type="ORF">E1B28_004777</name>
</gene>
<dbReference type="GO" id="GO:0006431">
    <property type="term" value="P:methionyl-tRNA aminoacylation"/>
    <property type="evidence" value="ECO:0007669"/>
    <property type="project" value="InterPro"/>
</dbReference>
<dbReference type="InterPro" id="IPR014729">
    <property type="entry name" value="Rossmann-like_a/b/a_fold"/>
</dbReference>
<dbReference type="EMBL" id="CM032182">
    <property type="protein sequence ID" value="KAG7097433.1"/>
    <property type="molecule type" value="Genomic_DNA"/>
</dbReference>
<proteinExistence type="inferred from homology"/>
<dbReference type="InterPro" id="IPR033911">
    <property type="entry name" value="MetRS_core"/>
</dbReference>
<dbReference type="SUPFAM" id="SSF47323">
    <property type="entry name" value="Anticodon-binding domain of a subclass of class I aminoacyl-tRNA synthetases"/>
    <property type="match status" value="1"/>
</dbReference>
<dbReference type="Gene3D" id="1.10.730.10">
    <property type="entry name" value="Isoleucyl-tRNA Synthetase, Domain 1"/>
    <property type="match status" value="1"/>
</dbReference>
<dbReference type="Pfam" id="PF19303">
    <property type="entry name" value="Anticodon_3"/>
    <property type="match status" value="1"/>
</dbReference>
<dbReference type="InterPro" id="IPR014758">
    <property type="entry name" value="Met-tRNA_synth"/>
</dbReference>
<dbReference type="GeneID" id="66073853"/>
<dbReference type="PANTHER" id="PTHR43326">
    <property type="entry name" value="METHIONYL-TRNA SYNTHETASE"/>
    <property type="match status" value="1"/>
</dbReference>
<evidence type="ECO:0000256" key="3">
    <source>
        <dbReference type="ARBA" id="ARBA00012838"/>
    </source>
</evidence>
<dbReference type="NCBIfam" id="TIGR00398">
    <property type="entry name" value="metG"/>
    <property type="match status" value="1"/>
</dbReference>
<evidence type="ECO:0000256" key="10">
    <source>
        <dbReference type="ARBA" id="ARBA00047364"/>
    </source>
</evidence>
<dbReference type="Proteomes" id="UP001049176">
    <property type="component" value="Chromosome 2"/>
</dbReference>
<dbReference type="PRINTS" id="PR01041">
    <property type="entry name" value="TRNASYNTHMET"/>
</dbReference>
<dbReference type="InterPro" id="IPR023457">
    <property type="entry name" value="Met-tRNA_synth_2"/>
</dbReference>
<evidence type="ECO:0000256" key="11">
    <source>
        <dbReference type="ARBA" id="ARBA00068817"/>
    </source>
</evidence>
<comment type="similarity">
    <text evidence="2 12">Belongs to the class-I aminoacyl-tRNA synthetase family.</text>
</comment>
<keyword evidence="6 12" id="KW-0067">ATP-binding</keyword>
<dbReference type="Gene3D" id="3.40.50.620">
    <property type="entry name" value="HUPs"/>
    <property type="match status" value="1"/>
</dbReference>
<feature type="domain" description="Methionyl/Leucyl tRNA synthetase" evidence="13">
    <location>
        <begin position="23"/>
        <end position="392"/>
    </location>
</feature>
<dbReference type="PROSITE" id="PS00178">
    <property type="entry name" value="AA_TRNA_LIGASE_I"/>
    <property type="match status" value="1"/>
</dbReference>
<evidence type="ECO:0000256" key="12">
    <source>
        <dbReference type="RuleBase" id="RU363039"/>
    </source>
</evidence>
<dbReference type="CDD" id="cd00814">
    <property type="entry name" value="MetRS_core"/>
    <property type="match status" value="1"/>
</dbReference>
<dbReference type="InterPro" id="IPR006141">
    <property type="entry name" value="Intein_N"/>
</dbReference>